<name>A0ABY2SUW0_9BACI</name>
<keyword evidence="7" id="KW-1185">Reference proteome</keyword>
<evidence type="ECO:0000313" key="6">
    <source>
        <dbReference type="EMBL" id="TKI46651.1"/>
    </source>
</evidence>
<sequence>MAVSSQLIWKNWNKRLDEILDNLWENCIDNDSFFGDCADIESVEKVEEKLGYKLPDSFRETILNFSSKLHIFWEIKSDNPLIVIPDEYIGLSCDFGWDLDILLELNNGVNKKINNNNKMIFHRFADGGILALDLSIKDSPVIYSEETKKEEIEKTLLLGTNFIDFMNRWVILGCLGTNFSQISKFVSSSGIDSDCVYANKWREWLDD</sequence>
<feature type="domain" description="Knr4/Smi1-like" evidence="5">
    <location>
        <begin position="38"/>
        <end position="168"/>
    </location>
</feature>
<evidence type="ECO:0000313" key="7">
    <source>
        <dbReference type="Proteomes" id="UP000308330"/>
    </source>
</evidence>
<dbReference type="EMBL" id="SZPT01000004">
    <property type="protein sequence ID" value="TKI46651.1"/>
    <property type="molecule type" value="Genomic_DNA"/>
</dbReference>
<dbReference type="RefSeq" id="WP_108030741.1">
    <property type="nucleotide sequence ID" value="NZ_PYUE01000006.1"/>
</dbReference>
<gene>
    <name evidence="6" type="ORF">FC748_17325</name>
</gene>
<accession>A0ABY2SUW0</accession>
<comment type="subcellular location">
    <subcellularLocation>
        <location evidence="1">Membrane</location>
        <topology evidence="1">Multi-pass membrane protein</topology>
    </subcellularLocation>
</comment>
<comment type="caution">
    <text evidence="6">The sequence shown here is derived from an EMBL/GenBank/DDBJ whole genome shotgun (WGS) entry which is preliminary data.</text>
</comment>
<dbReference type="PROSITE" id="PS01346">
    <property type="entry name" value="CLAUDIN"/>
    <property type="match status" value="1"/>
</dbReference>
<dbReference type="InterPro" id="IPR037883">
    <property type="entry name" value="Knr4/Smi1-like_sf"/>
</dbReference>
<evidence type="ECO:0000256" key="3">
    <source>
        <dbReference type="ARBA" id="ARBA00022989"/>
    </source>
</evidence>
<keyword evidence="4" id="KW-0472">Membrane</keyword>
<proteinExistence type="predicted"/>
<keyword evidence="2" id="KW-0812">Transmembrane</keyword>
<dbReference type="Gene3D" id="3.40.1580.10">
    <property type="entry name" value="SMI1/KNR4-like"/>
    <property type="match status" value="1"/>
</dbReference>
<dbReference type="Pfam" id="PF09346">
    <property type="entry name" value="SMI1_KNR4"/>
    <property type="match status" value="1"/>
</dbReference>
<keyword evidence="3" id="KW-1133">Transmembrane helix</keyword>
<evidence type="ECO:0000259" key="5">
    <source>
        <dbReference type="Pfam" id="PF09346"/>
    </source>
</evidence>
<evidence type="ECO:0000256" key="2">
    <source>
        <dbReference type="ARBA" id="ARBA00022692"/>
    </source>
</evidence>
<dbReference type="InterPro" id="IPR017974">
    <property type="entry name" value="Claudin_CS"/>
</dbReference>
<evidence type="ECO:0000256" key="1">
    <source>
        <dbReference type="ARBA" id="ARBA00004141"/>
    </source>
</evidence>
<dbReference type="InterPro" id="IPR018958">
    <property type="entry name" value="Knr4/Smi1-like_dom"/>
</dbReference>
<reference evidence="6 7" key="1">
    <citation type="submission" date="2019-04" db="EMBL/GenBank/DDBJ databases">
        <title>Lysinibacillus genome sequencing.</title>
        <authorList>
            <person name="Dunlap C."/>
        </authorList>
    </citation>
    <scope>NUCLEOTIDE SEQUENCE [LARGE SCALE GENOMIC DNA]</scope>
    <source>
        <strain evidence="6 7">KCTC 33042</strain>
    </source>
</reference>
<protein>
    <submittedName>
        <fullName evidence="6">SMI1/KNR4 family protein</fullName>
    </submittedName>
</protein>
<dbReference type="Proteomes" id="UP000308330">
    <property type="component" value="Unassembled WGS sequence"/>
</dbReference>
<evidence type="ECO:0000256" key="4">
    <source>
        <dbReference type="ARBA" id="ARBA00023136"/>
    </source>
</evidence>
<dbReference type="SUPFAM" id="SSF160631">
    <property type="entry name" value="SMI1/KNR4-like"/>
    <property type="match status" value="1"/>
</dbReference>
<organism evidence="6 7">
    <name type="scientific">Lysinibacillus tabacifolii</name>
    <dbReference type="NCBI Taxonomy" id="1173107"/>
    <lineage>
        <taxon>Bacteria</taxon>
        <taxon>Bacillati</taxon>
        <taxon>Bacillota</taxon>
        <taxon>Bacilli</taxon>
        <taxon>Bacillales</taxon>
        <taxon>Bacillaceae</taxon>
        <taxon>Lysinibacillus</taxon>
    </lineage>
</organism>